<feature type="compositionally biased region" description="Basic and acidic residues" evidence="4">
    <location>
        <begin position="53"/>
        <end position="73"/>
    </location>
</feature>
<proteinExistence type="predicted"/>
<evidence type="ECO:0000256" key="4">
    <source>
        <dbReference type="SAM" id="MobiDB-lite"/>
    </source>
</evidence>
<dbReference type="InterPro" id="IPR000253">
    <property type="entry name" value="FHA_dom"/>
</dbReference>
<evidence type="ECO:0000256" key="3">
    <source>
        <dbReference type="ARBA" id="ARBA00023175"/>
    </source>
</evidence>
<evidence type="ECO:0000256" key="2">
    <source>
        <dbReference type="ARBA" id="ARBA00022840"/>
    </source>
</evidence>
<keyword evidence="7" id="KW-1185">Reference proteome</keyword>
<dbReference type="Gene3D" id="2.60.200.20">
    <property type="match status" value="1"/>
</dbReference>
<organism evidence="6 7">
    <name type="scientific">Armadillidium nasatum</name>
    <dbReference type="NCBI Taxonomy" id="96803"/>
    <lineage>
        <taxon>Eukaryota</taxon>
        <taxon>Metazoa</taxon>
        <taxon>Ecdysozoa</taxon>
        <taxon>Arthropoda</taxon>
        <taxon>Crustacea</taxon>
        <taxon>Multicrustacea</taxon>
        <taxon>Malacostraca</taxon>
        <taxon>Eumalacostraca</taxon>
        <taxon>Peracarida</taxon>
        <taxon>Isopoda</taxon>
        <taxon>Oniscidea</taxon>
        <taxon>Crinocheta</taxon>
        <taxon>Armadillidiidae</taxon>
        <taxon>Armadillidium</taxon>
    </lineage>
</organism>
<dbReference type="Proteomes" id="UP000326759">
    <property type="component" value="Unassembled WGS sequence"/>
</dbReference>
<reference evidence="6 7" key="1">
    <citation type="journal article" date="2019" name="PLoS Biol.">
        <title>Sex chromosomes control vertical transmission of feminizing Wolbachia symbionts in an isopod.</title>
        <authorList>
            <person name="Becking T."/>
            <person name="Chebbi M.A."/>
            <person name="Giraud I."/>
            <person name="Moumen B."/>
            <person name="Laverre T."/>
            <person name="Caubet Y."/>
            <person name="Peccoud J."/>
            <person name="Gilbert C."/>
            <person name="Cordaux R."/>
        </authorList>
    </citation>
    <scope>NUCLEOTIDE SEQUENCE [LARGE SCALE GENOMIC DNA]</scope>
    <source>
        <strain evidence="6">ANa2</strain>
        <tissue evidence="6">Whole body excluding digestive tract and cuticle</tissue>
    </source>
</reference>
<protein>
    <submittedName>
        <fullName evidence="6">Kinesin-like protein KIF28P</fullName>
    </submittedName>
</protein>
<keyword evidence="2" id="KW-0067">ATP-binding</keyword>
<sequence length="193" mass="22079">MMKTGKFQPTFIDEDGDGVDDRDGKQKEEEVKAQVLSNEQELQNLIRSYEEKLKEAKKGSVDPLLKKKEEEKQRKPHIFNLNSDPQLSGKIIHILRAGNNTIGNRRGDTSDIVMIGPSMQENHAVITVDKKGVVKLKPHNNDCRVLVNGNPINCETELQSNDRLMFGSTQYGYIRILCKEQIWQQKYSCCNYI</sequence>
<dbReference type="PANTHER" id="PTHR47117">
    <property type="entry name" value="STAR-RELATED LIPID TRANSFER PROTEIN 9"/>
    <property type="match status" value="1"/>
</dbReference>
<dbReference type="FunFam" id="2.60.200.20:FF:000034">
    <property type="entry name" value="kinesin-like protein KIF28P"/>
    <property type="match status" value="1"/>
</dbReference>
<name>A0A5N5TPB3_9CRUS</name>
<evidence type="ECO:0000259" key="5">
    <source>
        <dbReference type="Pfam" id="PF00498"/>
    </source>
</evidence>
<dbReference type="InterPro" id="IPR008984">
    <property type="entry name" value="SMAD_FHA_dom_sf"/>
</dbReference>
<feature type="region of interest" description="Disordered" evidence="4">
    <location>
        <begin position="1"/>
        <end position="30"/>
    </location>
</feature>
<gene>
    <name evidence="6" type="ORF">Anas_04392</name>
</gene>
<dbReference type="SUPFAM" id="SSF49879">
    <property type="entry name" value="SMAD/FHA domain"/>
    <property type="match status" value="1"/>
</dbReference>
<keyword evidence="1" id="KW-0547">Nucleotide-binding</keyword>
<feature type="region of interest" description="Disordered" evidence="4">
    <location>
        <begin position="53"/>
        <end position="82"/>
    </location>
</feature>
<dbReference type="Pfam" id="PF00498">
    <property type="entry name" value="FHA"/>
    <property type="match status" value="1"/>
</dbReference>
<evidence type="ECO:0000313" key="7">
    <source>
        <dbReference type="Proteomes" id="UP000326759"/>
    </source>
</evidence>
<feature type="domain" description="FHA" evidence="5">
    <location>
        <begin position="101"/>
        <end position="167"/>
    </location>
</feature>
<dbReference type="EMBL" id="SEYY01000124">
    <property type="protein sequence ID" value="KAB7507962.1"/>
    <property type="molecule type" value="Genomic_DNA"/>
</dbReference>
<dbReference type="GO" id="GO:0005524">
    <property type="term" value="F:ATP binding"/>
    <property type="evidence" value="ECO:0007669"/>
    <property type="project" value="UniProtKB-KW"/>
</dbReference>
<dbReference type="OrthoDB" id="3176171at2759"/>
<accession>A0A5N5TPB3</accession>
<evidence type="ECO:0000256" key="1">
    <source>
        <dbReference type="ARBA" id="ARBA00022741"/>
    </source>
</evidence>
<dbReference type="AlphaFoldDB" id="A0A5N5TPB3"/>
<evidence type="ECO:0000313" key="6">
    <source>
        <dbReference type="EMBL" id="KAB7507962.1"/>
    </source>
</evidence>
<keyword evidence="3" id="KW-0505">Motor protein</keyword>
<feature type="compositionally biased region" description="Basic and acidic residues" evidence="4">
    <location>
        <begin position="19"/>
        <end position="30"/>
    </location>
</feature>
<comment type="caution">
    <text evidence="6">The sequence shown here is derived from an EMBL/GenBank/DDBJ whole genome shotgun (WGS) entry which is preliminary data.</text>
</comment>